<accession>A0AAV4QWW7</accession>
<reference evidence="1 2" key="1">
    <citation type="submission" date="2021-06" db="EMBL/GenBank/DDBJ databases">
        <title>Caerostris darwini draft genome.</title>
        <authorList>
            <person name="Kono N."/>
            <person name="Arakawa K."/>
        </authorList>
    </citation>
    <scope>NUCLEOTIDE SEQUENCE [LARGE SCALE GENOMIC DNA]</scope>
</reference>
<comment type="caution">
    <text evidence="1">The sequence shown here is derived from an EMBL/GenBank/DDBJ whole genome shotgun (WGS) entry which is preliminary data.</text>
</comment>
<evidence type="ECO:0000313" key="1">
    <source>
        <dbReference type="EMBL" id="GIY13750.1"/>
    </source>
</evidence>
<dbReference type="Pfam" id="PF20175">
    <property type="entry name" value="Tra1_central"/>
    <property type="match status" value="1"/>
</dbReference>
<dbReference type="InterPro" id="IPR046807">
    <property type="entry name" value="Tra1_central"/>
</dbReference>
<dbReference type="InterPro" id="IPR016024">
    <property type="entry name" value="ARM-type_fold"/>
</dbReference>
<organism evidence="1 2">
    <name type="scientific">Caerostris darwini</name>
    <dbReference type="NCBI Taxonomy" id="1538125"/>
    <lineage>
        <taxon>Eukaryota</taxon>
        <taxon>Metazoa</taxon>
        <taxon>Ecdysozoa</taxon>
        <taxon>Arthropoda</taxon>
        <taxon>Chelicerata</taxon>
        <taxon>Arachnida</taxon>
        <taxon>Araneae</taxon>
        <taxon>Araneomorphae</taxon>
        <taxon>Entelegynae</taxon>
        <taxon>Araneoidea</taxon>
        <taxon>Araneidae</taxon>
        <taxon>Caerostris</taxon>
    </lineage>
</organism>
<dbReference type="SUPFAM" id="SSF48371">
    <property type="entry name" value="ARM repeat"/>
    <property type="match status" value="1"/>
</dbReference>
<evidence type="ECO:0000313" key="2">
    <source>
        <dbReference type="Proteomes" id="UP001054837"/>
    </source>
</evidence>
<name>A0AAV4QWW7_9ARAC</name>
<dbReference type="InterPro" id="IPR046805">
    <property type="entry name" value="Tra1_ring"/>
</dbReference>
<dbReference type="Proteomes" id="UP001054837">
    <property type="component" value="Unassembled WGS sequence"/>
</dbReference>
<dbReference type="Pfam" id="PF20206">
    <property type="entry name" value="Tra1_ring"/>
    <property type="match status" value="1"/>
</dbReference>
<protein>
    <submittedName>
        <fullName evidence="1">Uncharacterized protein</fullName>
    </submittedName>
</protein>
<sequence>MSSITFWPLIQEQIETIRNVPIDNIETLLECCKKIEIFHIYEFEPVLLCNQDFENNISSEYVNAIVNTVTYILENVKPCFILNDPKQHLRYKALNLLHSIGIKNVIQFVESQPFNLCTRALIKLYKVDNEENCLLGLKIIKDVILNSHFFCSNVNSLVLEMLSEFEKIKNSKICNRISVNADSSAVELLRRIPSSFILNAKESDSVLLPRSCNSLRVLAESPSLIFLVSYMIKKSYDPSSAISYDMVPHFLKIIKLKPFDEPRASPNFCLNSCEKFVCFQINLLEQIQVHLFKNSQKKFYNDGLVIKMLEGLQNLMKHCPSGAVFLRRKLIILFSNMFDANFYSSSPGKVSQESNVINIYNPIPNFLINSVIFNKGVPTFDGVRPLYIESLLKCLSKTKLTFDEAHILINLFLPVVYDATLPLIIQIKVCNFLLLLTDSSQTQCHQLSLMKAFNVRLEECETFFDDDGFVSPRYSYFNNNLHNAAPDLISSLKKSLKVQNCSALYRQEDSVIVYPKIEKMNPKKPMIFFNIAECKTLIGIIIKGAFLIAKNNKNSQMKQDIFCTFFKYTVKNMALFNIPNKSYEKSDLSPQKNYLFKQLTNIFGVFSAADQRKIFTLSNINVLFNEMCQNKSLQLFYHSLLSFPSTSRELSTVFLDYILNHIEYFDNKKTQSLLICMLSNVLEALLFYFPKNQEILQIFLQPMIIKCMEFALIAQEPCHILHAMSILFKIIKNENLNNQLTGQPLFQLVSSVLQTLSLWYATSSDRSFRDSILNLNMNISLNYHAEALLSIAPLIIQPVVNALNGNSISLTLKALKVLQNLNKLNRNAVNNKISFKLLELVQALLHALKKVPDYAKKVAVELLNSFNKNRHIHNQIQGRHKPASTSAMKIKFKKNIEVEFPIDRVMKCIFEVVNSKRTDCRIFKDCLIIIKSYLAFTFKEDYRDLLNFLLNSNSIEQATNLLDESVFPPLSLCQLPRNTLKMALVNVLAITSSISQSVEIDTFLEQCLIHFTVYDLVEETSAKRNAHKIRCFIIVDAISNFMSCSSGSDSEIKKRIDIAIKALKIIIKSSHDIFGIEKAWKLTFFEVLSENICQLCYKRACHQKLFACKAIQLFLITSSSEWKHMHLVKFVKCLLSVIEDLSVKHSINVAILPIVKDILINTLTVINRNCYENIEALLKLLIQTLLDHIISPSATVRTEVKICFRVLKDRFPKIDALFEPSMRPNFTEIYTLFEKAPLKSKIGIIDGYFFCEESLPISTCFGDFMVNNAIMILCHDIFQNLDVEVSKDYVDLCKIAFKALMVITAKYSSDTMLLKILRKGLKYKSQDLSSIVFDCCLKIKPILPLEWYEEATVEIIHDGHDIRHLGYLLFLLDAKISERHQKLFMELFQKFISRFQKPTNYFQELNLRKYTNDLFQWISYAPCSMLDTLLDTFLKTETVLGVQNLFFDILGPLAHQYPVKTIKYFLARFPSERQVKRNYFDYFIAFLLHEKWGKALRHSFLKKNVYPVPNEFLKFRYPLLIWILGGDLKKPVDLKIKILELLVIPSFLYSMENGNFNILAVSEEKDAAKVHTLFINRVIALIDRLKDFDCEMKRPLLKFSCLLLECAKHYIDKDFETRLKEFAKCRVQAYDDYSFDPVVNCYWHLFCSYLIDLKIKLDPNGTLTSKIVQNSLMSYNTDRENVSKFVLDILIPNVSKIGAGQYMFTHWTATFLKEDEWKQHSYFILNQPESISRKFDRFNHIFQVMLAHPQKNYLSQDFLKYLLDAAKTFCNLPMDNNITFYAIDIIMNFVELLSKFKNKTENGYRALKATITLLHNFFFNLLEENSESRVLEQKILPLLVKSLCLYPDDKFEENLIVFMHHLSSTDIGLRFLKCSLEFKKKRFFKFLIFQMQDILVLLIKKSKVLKTILSFEKSELEEVLNFFEVSLESDMWQQPLQNSSFDGFQEKSYVLSDIKILIDELQNLLLKLFYEIQTLKDFDTEIRKELIEFLVLILNDFCCLDYKQKQGIEFYGDKLHQYCYAFVFRCFIRQVGWCILKEIVSIYPECLEKSNCSQFLNSVMEDFSSNVIASNQFNTSECKLNTIFEILIKTKCCDVPSYNFLVDVVKETNSNALLSTVLDLPELCLTDCSKFNSDFPKQEFYDVLKEISIKIDSHFIEDEALCAKYCEKIAFYNRYLNFADENCFYNSTLSAFHFECPKIQPEFLQSNFLSLKSVIISLPHLNLWKAKPFSYALCIGLINCAVQNVPLTLIDVKHNSAVQSSKIVSDESFNYGCRNIFRNLQDFKNGLSRMDTLSFFHAVHKLSTVNSAFAEDLWTYLFPKFWKFLNETETQEAVDGYEDFFNWLVDYQTKENFFSFYRIFLQLTLYT</sequence>
<dbReference type="EMBL" id="BPLQ01005286">
    <property type="protein sequence ID" value="GIY13750.1"/>
    <property type="molecule type" value="Genomic_DNA"/>
</dbReference>
<proteinExistence type="predicted"/>
<keyword evidence="2" id="KW-1185">Reference proteome</keyword>
<gene>
    <name evidence="1" type="primary">AVEN_195830_1</name>
    <name evidence="1" type="ORF">CDAR_531352</name>
</gene>